<feature type="compositionally biased region" description="Low complexity" evidence="2">
    <location>
        <begin position="429"/>
        <end position="440"/>
    </location>
</feature>
<feature type="region of interest" description="Disordered" evidence="2">
    <location>
        <begin position="403"/>
        <end position="501"/>
    </location>
</feature>
<sequence>MDDELEKLRVALRQQTERANRAEAQLNLTETELNLTETKLNLTETKLNRVNAEVRATTFLEYVHNVQTIVAPNLIIETDRKKQASGAVTDVSGKVYPQALHRWTDFPAIHDKQFDAFTSALGVTQHFPSLSDVKSNKNELSPTPRKDEQDIRLFIRTYAEGPAMRIANAFANTCPSLQGTEFLFSNNAYGLHPKVVPQDEQNPPAKKRSPDRVTSLAPDRWGIRNSPDDTETTALVGEYKAAHKARGQCFRQVLGNDPLPETLFADCASCYSEAELEGQVQDQNQHLPVRNNHNMMVAKVLCQAYHYMVISGLQYGYVTSGDCMILLAIPRDTPDVLLTHLIYEPSSIQEAKQTYAAQLATLVILALGAELPPAQWILDTKRILSRWPAKKKKADGSQSITVTGGVLLLPPPSLHHSDDAATEDNQHDSAPSLPSRSPSPCRDNTAAKDHRRDDDPDDDGPAARPRPGIPKRKREEPAAAVAVAVAAPSGSSRGGGGMHASGRNSAPYCTQACLLGVCRLGGGRQGTFDPACPNTPVHSRNGYRTCHPVSAAEICLLVRDQLARNLDQGCECLDKYGMFGETGVLFKITTLKYGYTFVAKGVQSVDAGVLAKEARIYSYCQGLQGTRIPVHLGNIDLVNYYPLRSIATIHHMMLMSWAGPTVDYGVVPARVDMDSEVDAAVDALFSSGIQYYDVKDKNLAWNDEVGGLMVFDFDLAWIPNPAKKRARMDDGLLMR</sequence>
<proteinExistence type="predicted"/>
<keyword evidence="1" id="KW-0175">Coiled coil</keyword>
<evidence type="ECO:0000256" key="1">
    <source>
        <dbReference type="SAM" id="Coils"/>
    </source>
</evidence>
<name>A0AAJ0MKZ1_9PEZI</name>
<dbReference type="AlphaFoldDB" id="A0AAJ0MKZ1"/>
<feature type="coiled-coil region" evidence="1">
    <location>
        <begin position="5"/>
        <end position="53"/>
    </location>
</feature>
<gene>
    <name evidence="3" type="ORF">B0T25DRAFT_529642</name>
</gene>
<evidence type="ECO:0008006" key="5">
    <source>
        <dbReference type="Google" id="ProtNLM"/>
    </source>
</evidence>
<evidence type="ECO:0000313" key="3">
    <source>
        <dbReference type="EMBL" id="KAK3364247.1"/>
    </source>
</evidence>
<feature type="compositionally biased region" description="Basic and acidic residues" evidence="2">
    <location>
        <begin position="415"/>
        <end position="427"/>
    </location>
</feature>
<evidence type="ECO:0000256" key="2">
    <source>
        <dbReference type="SAM" id="MobiDB-lite"/>
    </source>
</evidence>
<comment type="caution">
    <text evidence="3">The sequence shown here is derived from an EMBL/GenBank/DDBJ whole genome shotgun (WGS) entry which is preliminary data.</text>
</comment>
<feature type="compositionally biased region" description="Basic and acidic residues" evidence="2">
    <location>
        <begin position="445"/>
        <end position="454"/>
    </location>
</feature>
<dbReference type="Proteomes" id="UP001275084">
    <property type="component" value="Unassembled WGS sequence"/>
</dbReference>
<accession>A0AAJ0MKZ1</accession>
<reference evidence="3" key="2">
    <citation type="submission" date="2023-06" db="EMBL/GenBank/DDBJ databases">
        <authorList>
            <consortium name="Lawrence Berkeley National Laboratory"/>
            <person name="Haridas S."/>
            <person name="Hensen N."/>
            <person name="Bonometti L."/>
            <person name="Westerberg I."/>
            <person name="Brannstrom I.O."/>
            <person name="Guillou S."/>
            <person name="Cros-Aarteil S."/>
            <person name="Calhoun S."/>
            <person name="Kuo A."/>
            <person name="Mondo S."/>
            <person name="Pangilinan J."/>
            <person name="Riley R."/>
            <person name="Labutti K."/>
            <person name="Andreopoulos B."/>
            <person name="Lipzen A."/>
            <person name="Chen C."/>
            <person name="Yanf M."/>
            <person name="Daum C."/>
            <person name="Ng V."/>
            <person name="Clum A."/>
            <person name="Steindorff A."/>
            <person name="Ohm R."/>
            <person name="Martin F."/>
            <person name="Silar P."/>
            <person name="Natvig D."/>
            <person name="Lalanne C."/>
            <person name="Gautier V."/>
            <person name="Ament-Velasquez S.L."/>
            <person name="Kruys A."/>
            <person name="Hutchinson M.I."/>
            <person name="Powell A.J."/>
            <person name="Barry K."/>
            <person name="Miller A.N."/>
            <person name="Grigoriev I.V."/>
            <person name="Debuchy R."/>
            <person name="Gladieux P."/>
            <person name="Thoren M.H."/>
            <person name="Johannesson H."/>
        </authorList>
    </citation>
    <scope>NUCLEOTIDE SEQUENCE</scope>
    <source>
        <strain evidence="3">CBS 955.72</strain>
    </source>
</reference>
<feature type="compositionally biased region" description="Low complexity" evidence="2">
    <location>
        <begin position="478"/>
        <end position="491"/>
    </location>
</feature>
<evidence type="ECO:0000313" key="4">
    <source>
        <dbReference type="Proteomes" id="UP001275084"/>
    </source>
</evidence>
<feature type="region of interest" description="Disordered" evidence="2">
    <location>
        <begin position="194"/>
        <end position="229"/>
    </location>
</feature>
<organism evidence="3 4">
    <name type="scientific">Lasiosphaeria hispida</name>
    <dbReference type="NCBI Taxonomy" id="260671"/>
    <lineage>
        <taxon>Eukaryota</taxon>
        <taxon>Fungi</taxon>
        <taxon>Dikarya</taxon>
        <taxon>Ascomycota</taxon>
        <taxon>Pezizomycotina</taxon>
        <taxon>Sordariomycetes</taxon>
        <taxon>Sordariomycetidae</taxon>
        <taxon>Sordariales</taxon>
        <taxon>Lasiosphaeriaceae</taxon>
        <taxon>Lasiosphaeria</taxon>
    </lineage>
</organism>
<keyword evidence="4" id="KW-1185">Reference proteome</keyword>
<protein>
    <recommendedName>
        <fullName evidence="5">Metalloprotease m41 ftsh</fullName>
    </recommendedName>
</protein>
<reference evidence="3" key="1">
    <citation type="journal article" date="2023" name="Mol. Phylogenet. Evol.">
        <title>Genome-scale phylogeny and comparative genomics of the fungal order Sordariales.</title>
        <authorList>
            <person name="Hensen N."/>
            <person name="Bonometti L."/>
            <person name="Westerberg I."/>
            <person name="Brannstrom I.O."/>
            <person name="Guillou S."/>
            <person name="Cros-Aarteil S."/>
            <person name="Calhoun S."/>
            <person name="Haridas S."/>
            <person name="Kuo A."/>
            <person name="Mondo S."/>
            <person name="Pangilinan J."/>
            <person name="Riley R."/>
            <person name="LaButti K."/>
            <person name="Andreopoulos B."/>
            <person name="Lipzen A."/>
            <person name="Chen C."/>
            <person name="Yan M."/>
            <person name="Daum C."/>
            <person name="Ng V."/>
            <person name="Clum A."/>
            <person name="Steindorff A."/>
            <person name="Ohm R.A."/>
            <person name="Martin F."/>
            <person name="Silar P."/>
            <person name="Natvig D.O."/>
            <person name="Lalanne C."/>
            <person name="Gautier V."/>
            <person name="Ament-Velasquez S.L."/>
            <person name="Kruys A."/>
            <person name="Hutchinson M.I."/>
            <person name="Powell A.J."/>
            <person name="Barry K."/>
            <person name="Miller A.N."/>
            <person name="Grigoriev I.V."/>
            <person name="Debuchy R."/>
            <person name="Gladieux P."/>
            <person name="Hiltunen Thoren M."/>
            <person name="Johannesson H."/>
        </authorList>
    </citation>
    <scope>NUCLEOTIDE SEQUENCE</scope>
    <source>
        <strain evidence="3">CBS 955.72</strain>
    </source>
</reference>
<dbReference type="EMBL" id="JAUIQD010000001">
    <property type="protein sequence ID" value="KAK3364247.1"/>
    <property type="molecule type" value="Genomic_DNA"/>
</dbReference>